<dbReference type="GO" id="GO:0003993">
    <property type="term" value="F:acid phosphatase activity"/>
    <property type="evidence" value="ECO:0007669"/>
    <property type="project" value="InterPro"/>
</dbReference>
<dbReference type="InterPro" id="IPR000326">
    <property type="entry name" value="PAP2/HPO"/>
</dbReference>
<dbReference type="EMBL" id="STGY01000070">
    <property type="protein sequence ID" value="THV37151.1"/>
    <property type="molecule type" value="Genomic_DNA"/>
</dbReference>
<dbReference type="OrthoDB" id="9805301at2"/>
<dbReference type="InterPro" id="IPR036938">
    <property type="entry name" value="PAP2/HPO_sf"/>
</dbReference>
<dbReference type="Pfam" id="PF12951">
    <property type="entry name" value="PATR"/>
    <property type="match status" value="1"/>
</dbReference>
<dbReference type="NCBIfam" id="TIGR02601">
    <property type="entry name" value="autotrns_rpt"/>
    <property type="match status" value="1"/>
</dbReference>
<dbReference type="SUPFAM" id="SSF51126">
    <property type="entry name" value="Pectin lyase-like"/>
    <property type="match status" value="1"/>
</dbReference>
<dbReference type="InterPro" id="IPR013425">
    <property type="entry name" value="Autotrns_rpt"/>
</dbReference>
<gene>
    <name evidence="5" type="ORF">FAB82_20505</name>
</gene>
<dbReference type="GO" id="GO:0030288">
    <property type="term" value="C:outer membrane-bounded periplasmic space"/>
    <property type="evidence" value="ECO:0007669"/>
    <property type="project" value="InterPro"/>
</dbReference>
<feature type="signal peptide" evidence="3">
    <location>
        <begin position="1"/>
        <end position="36"/>
    </location>
</feature>
<name>A0A4S8Q225_9ACTN</name>
<evidence type="ECO:0000259" key="4">
    <source>
        <dbReference type="SMART" id="SM00014"/>
    </source>
</evidence>
<evidence type="ECO:0000256" key="1">
    <source>
        <dbReference type="ARBA" id="ARBA00022729"/>
    </source>
</evidence>
<dbReference type="SUPFAM" id="SSF48317">
    <property type="entry name" value="Acid phosphatase/Vanadium-dependent haloperoxidase"/>
    <property type="match status" value="1"/>
</dbReference>
<sequence>MTHQQHTVDRRSLLIGSAALAVGAAASTALPETAFAAPATRDAPPAQWSGTAFVDDYKTNTTDNLSIDTNAAVRILSGIEAIWQTGSSWDNGIVVDTKVLADNLAYCADITTARTPAESKASYIHDRQHQSYSALAGLGPLEAVYKAGAKAVTSITGAPDGLPDGKISDSVPADAPAGSATGAGATDSDLGKVVELVNTVRGNYSSSNPGKYTYQYPRPWRLNPDSEVVETEGLPILGVPVYETEVSAAVQLLRQRSDEPETDGGYPSGHTNAAWLASIALAYAIPERFQELLVRAADVGHTRILAGMHSPVDVIGGRILATALAAAILYDGDNSELKAAAREQAVAYLGAQTGTDADGLFSYAHREGPDTDPFADRDAGRARITERLTYVLERSGQSEDLTVPKGAEVLLETRLPYLDGEQRRQVLRTTALPSGYALLDGPEQWGRLDLFTAADGYGRFDGDVRVVMDADLGGFCAADAWRNDIGGSGKLHKSGSGSLTLSGDNAFTGEVYLEAGTIRAASATALGTGDVNIKGGALAVEVPVEVGGDYTQSGAVLDAIVANSDEPALTVAGTVHLETGSVLRIGLDPQRPPAPGVEFPVIAAQKIEGEFDTVELGIDGYTATATYSKRQLTIRID</sequence>
<evidence type="ECO:0000313" key="6">
    <source>
        <dbReference type="Proteomes" id="UP000308760"/>
    </source>
</evidence>
<evidence type="ECO:0000256" key="3">
    <source>
        <dbReference type="SAM" id="SignalP"/>
    </source>
</evidence>
<dbReference type="Gene3D" id="1.20.144.10">
    <property type="entry name" value="Phosphatidic acid phosphatase type 2/haloperoxidase"/>
    <property type="match status" value="1"/>
</dbReference>
<proteinExistence type="predicted"/>
<reference evidence="6" key="1">
    <citation type="submission" date="2019-04" db="EMBL/GenBank/DDBJ databases">
        <title>Nocardioides xinjiangensis sp. nov.</title>
        <authorList>
            <person name="Liu S."/>
        </authorList>
    </citation>
    <scope>NUCLEOTIDE SEQUENCE [LARGE SCALE GENOMIC DNA]</scope>
    <source>
        <strain evidence="6">18</strain>
    </source>
</reference>
<dbReference type="InterPro" id="IPR011050">
    <property type="entry name" value="Pectin_lyase_fold/virulence"/>
</dbReference>
<dbReference type="SMART" id="SM00014">
    <property type="entry name" value="acidPPc"/>
    <property type="match status" value="1"/>
</dbReference>
<accession>A0A4S8Q225</accession>
<dbReference type="AlphaFoldDB" id="A0A4S8Q225"/>
<dbReference type="Pfam" id="PF01569">
    <property type="entry name" value="PAP2"/>
    <property type="match status" value="1"/>
</dbReference>
<organism evidence="5 6">
    <name type="scientific">Glycomyces buryatensis</name>
    <dbReference type="NCBI Taxonomy" id="2570927"/>
    <lineage>
        <taxon>Bacteria</taxon>
        <taxon>Bacillati</taxon>
        <taxon>Actinomycetota</taxon>
        <taxon>Actinomycetes</taxon>
        <taxon>Glycomycetales</taxon>
        <taxon>Glycomycetaceae</taxon>
        <taxon>Glycomyces</taxon>
    </lineage>
</organism>
<dbReference type="InterPro" id="IPR001011">
    <property type="entry name" value="Acid_Pase_classA_bac"/>
</dbReference>
<protein>
    <submittedName>
        <fullName evidence="5">Phosphatase PAP2 family protein</fullName>
    </submittedName>
</protein>
<feature type="domain" description="Phosphatidic acid phosphatase type 2/haloperoxidase" evidence="4">
    <location>
        <begin position="192"/>
        <end position="329"/>
    </location>
</feature>
<dbReference type="InterPro" id="IPR006311">
    <property type="entry name" value="TAT_signal"/>
</dbReference>
<keyword evidence="6" id="KW-1185">Reference proteome</keyword>
<dbReference type="PROSITE" id="PS51318">
    <property type="entry name" value="TAT"/>
    <property type="match status" value="1"/>
</dbReference>
<evidence type="ECO:0000313" key="5">
    <source>
        <dbReference type="EMBL" id="THV37151.1"/>
    </source>
</evidence>
<comment type="caution">
    <text evidence="5">The sequence shown here is derived from an EMBL/GenBank/DDBJ whole genome shotgun (WGS) entry which is preliminary data.</text>
</comment>
<keyword evidence="1 3" id="KW-0732">Signal</keyword>
<evidence type="ECO:0000256" key="2">
    <source>
        <dbReference type="SAM" id="MobiDB-lite"/>
    </source>
</evidence>
<feature type="region of interest" description="Disordered" evidence="2">
    <location>
        <begin position="158"/>
        <end position="186"/>
    </location>
</feature>
<dbReference type="Proteomes" id="UP000308760">
    <property type="component" value="Unassembled WGS sequence"/>
</dbReference>
<dbReference type="RefSeq" id="WP_136536420.1">
    <property type="nucleotide sequence ID" value="NZ_STGY01000070.1"/>
</dbReference>
<reference evidence="5 6" key="2">
    <citation type="submission" date="2019-05" db="EMBL/GenBank/DDBJ databases">
        <title>Glycomyces buryatensis sp. nov.</title>
        <authorList>
            <person name="Nikitina E."/>
        </authorList>
    </citation>
    <scope>NUCLEOTIDE SEQUENCE [LARGE SCALE GENOMIC DNA]</scope>
    <source>
        <strain evidence="5 6">18</strain>
    </source>
</reference>
<feature type="compositionally biased region" description="Low complexity" evidence="2">
    <location>
        <begin position="172"/>
        <end position="186"/>
    </location>
</feature>
<feature type="chain" id="PRO_5020957039" evidence="3">
    <location>
        <begin position="37"/>
        <end position="637"/>
    </location>
</feature>
<dbReference type="PRINTS" id="PR00483">
    <property type="entry name" value="BACPHPHTASE"/>
</dbReference>